<feature type="region of interest" description="Disordered" evidence="9">
    <location>
        <begin position="1199"/>
        <end position="1240"/>
    </location>
</feature>
<dbReference type="EMBL" id="JAQQWI010000009">
    <property type="protein sequence ID" value="KAK8022883.1"/>
    <property type="molecule type" value="Genomic_DNA"/>
</dbReference>
<feature type="compositionally biased region" description="Acidic residues" evidence="9">
    <location>
        <begin position="359"/>
        <end position="391"/>
    </location>
</feature>
<dbReference type="PANTHER" id="PTHR31780">
    <property type="entry name" value="STRESS RESPONSE PROTEIN NST1-RELATED"/>
    <property type="match status" value="1"/>
</dbReference>
<feature type="region of interest" description="Disordered" evidence="9">
    <location>
        <begin position="567"/>
        <end position="1013"/>
    </location>
</feature>
<feature type="compositionally biased region" description="Pro residues" evidence="9">
    <location>
        <begin position="916"/>
        <end position="929"/>
    </location>
</feature>
<reference evidence="10 11" key="1">
    <citation type="submission" date="2023-01" db="EMBL/GenBank/DDBJ databases">
        <title>Analysis of 21 Apiospora genomes using comparative genomics revels a genus with tremendous synthesis potential of carbohydrate active enzymes and secondary metabolites.</title>
        <authorList>
            <person name="Sorensen T."/>
        </authorList>
    </citation>
    <scope>NUCLEOTIDE SEQUENCE [LARGE SCALE GENOMIC DNA]</scope>
    <source>
        <strain evidence="10 11">CBS 20057</strain>
    </source>
</reference>
<feature type="compositionally biased region" description="Low complexity" evidence="9">
    <location>
        <begin position="746"/>
        <end position="759"/>
    </location>
</feature>
<evidence type="ECO:0000313" key="11">
    <source>
        <dbReference type="Proteomes" id="UP001396898"/>
    </source>
</evidence>
<dbReference type="Pfam" id="PF13945">
    <property type="entry name" value="NST1"/>
    <property type="match status" value="1"/>
</dbReference>
<feature type="compositionally biased region" description="Polar residues" evidence="9">
    <location>
        <begin position="116"/>
        <end position="135"/>
    </location>
</feature>
<feature type="region of interest" description="Disordered" evidence="9">
    <location>
        <begin position="1087"/>
        <end position="1120"/>
    </location>
</feature>
<evidence type="ECO:0000256" key="7">
    <source>
        <dbReference type="ARBA" id="ARBA00023054"/>
    </source>
</evidence>
<proteinExistence type="inferred from homology"/>
<evidence type="ECO:0000256" key="9">
    <source>
        <dbReference type="SAM" id="MobiDB-lite"/>
    </source>
</evidence>
<dbReference type="PANTHER" id="PTHR31780:SF10">
    <property type="entry name" value="LD36051P"/>
    <property type="match status" value="1"/>
</dbReference>
<keyword evidence="11" id="KW-1185">Reference proteome</keyword>
<evidence type="ECO:0000256" key="1">
    <source>
        <dbReference type="ARBA" id="ARBA00002545"/>
    </source>
</evidence>
<feature type="compositionally biased region" description="Polar residues" evidence="9">
    <location>
        <begin position="803"/>
        <end position="845"/>
    </location>
</feature>
<comment type="function">
    <text evidence="1 8">May act as a negative regulator of salt tolerance.</text>
</comment>
<feature type="region of interest" description="Disordered" evidence="9">
    <location>
        <begin position="307"/>
        <end position="396"/>
    </location>
</feature>
<feature type="region of interest" description="Disordered" evidence="9">
    <location>
        <begin position="476"/>
        <end position="531"/>
    </location>
</feature>
<feature type="compositionally biased region" description="Acidic residues" evidence="9">
    <location>
        <begin position="497"/>
        <end position="526"/>
    </location>
</feature>
<feature type="compositionally biased region" description="Basic residues" evidence="9">
    <location>
        <begin position="81"/>
        <end position="91"/>
    </location>
</feature>
<feature type="compositionally biased region" description="Low complexity" evidence="9">
    <location>
        <begin position="7"/>
        <end position="23"/>
    </location>
</feature>
<keyword evidence="6 8" id="KW-0346">Stress response</keyword>
<comment type="caution">
    <text evidence="10">The sequence shown here is derived from an EMBL/GenBank/DDBJ whole genome shotgun (WGS) entry which is preliminary data.</text>
</comment>
<feature type="compositionally biased region" description="Low complexity" evidence="9">
    <location>
        <begin position="38"/>
        <end position="63"/>
    </location>
</feature>
<feature type="region of interest" description="Disordered" evidence="9">
    <location>
        <begin position="1"/>
        <end position="213"/>
    </location>
</feature>
<dbReference type="Proteomes" id="UP001396898">
    <property type="component" value="Unassembled WGS sequence"/>
</dbReference>
<evidence type="ECO:0000256" key="3">
    <source>
        <dbReference type="ARBA" id="ARBA00007112"/>
    </source>
</evidence>
<dbReference type="InterPro" id="IPR051195">
    <property type="entry name" value="Fungal_stress_NST1"/>
</dbReference>
<feature type="compositionally biased region" description="Basic and acidic residues" evidence="9">
    <location>
        <begin position="645"/>
        <end position="745"/>
    </location>
</feature>
<evidence type="ECO:0000256" key="8">
    <source>
        <dbReference type="RuleBase" id="RU049441"/>
    </source>
</evidence>
<evidence type="ECO:0000313" key="10">
    <source>
        <dbReference type="EMBL" id="KAK8022883.1"/>
    </source>
</evidence>
<comment type="subcellular location">
    <subcellularLocation>
        <location evidence="2 8">Cytoplasm</location>
    </subcellularLocation>
</comment>
<comment type="similarity">
    <text evidence="3 8">Belongs to the NST1 family.</text>
</comment>
<protein>
    <recommendedName>
        <fullName evidence="4 8">Stress response protein NST1</fullName>
    </recommendedName>
</protein>
<sequence length="1240" mass="135205">MPANNRQPVVQAAAPAPKAPTAKSKYTNKDGTKTITVPKSSSSTPPAQPSPTTTSSSKGGAPTNMSADPTPGQADSAPTVNKKKQKRRAKLAAKAAAAAEAAEAEDGHAPNGLPSPASTNSVPLPQVPATGSPQAKSRHNHQQPAPANHELSAESNNPEYWDDETESDEEHHLHSYNGGSVSGRIHANGSEVKSKKSKKKKKQKITSPVNVITNELERRSSGISREKIWNTSSQEERERIKQFWLGLGEDERKSLVKVEKDAVLKKMKEQQKHTCSCTVCGRKRTAIEEELEGLYDAYYEELESFANQPHHHPDGPPMLGNPTRRIDQMAGLVPPRGLPSSYPNHHPSRGRIVEHVDHDEDEEDDDIDEYSDEEDDLEDDEDDEPEPEDLPQDTSHDAQDALSFFNFGQSLTVQGMTSFLCCSSKAKYLEVTILGGILTVADDLLKNDGRKFIEMMEQLAERRMAREEDARDHYAGAYGHSVNGAPIPNSHNHPPPDDEEYDEEDEEEDDYESGEEEYDEEEDTMTEEQRMEEGRRMFQIFAARMFEQRVLTAYKEKVAKERQQKLLEELEDESRAESLRKAKKAKEAQKRKDKAAQKKQALAEEKARKEAEKAAEEAQRLADAQRRQDEAKAKAEEKRRKKELQKKAEEEERLRKEAERQRRAHELKERQAEQERKAREAKEREKKLKHEQSVKEKEARELKERETRERREKHEKDKREKEQRAAQAKADRDAKEKQKQEEKAAQKAAALAVPVPTAPAKKHQAVSAVPALPQHPPANHASPQISVATPALPKAPTPMKPRSVSQEVTRSMSQASLSGSGPQSVSPHNQTPLHNSPGQNGSLNKTPSSGPPGLGPHGTPTSPLHSGIKSPPGLSHSPFTGMPPMNMHHPPGIPPMGPGFGQLHNPVFPPMGGSFRPPPGSMPLPPPGFGSPIGRGFPVPHAPPGFQHSDSLSGLSHAFSLPTDIPPGQPSPHSRQASASFEPGSLEMRNSPLQPISRPTPIGRPASIVHGQRPNDRFSLDEEVNNHLGSSALLDDSDEPLGEPIPQRRSTTAAPGVRPPFTAAPFPDPIFGSSPLSHGWGGPHLFSPPPGFGSTAGFGSTPWPPNPAFGAPPPGMRPAQPRSVAVRLMLCRACKELENNAADAHGYIGLSALKGHVDSINTSDPISQSELLDMCETEGNNQNGGGTFDIKQDDVSGKVSVRFDPNSGSSGPSGSRNVGAPGEIGSPVAGMGSAGLFGSR</sequence>
<accession>A0ABR1RYQ1</accession>
<evidence type="ECO:0000256" key="6">
    <source>
        <dbReference type="ARBA" id="ARBA00023016"/>
    </source>
</evidence>
<organism evidence="10 11">
    <name type="scientific">Apiospora marii</name>
    <dbReference type="NCBI Taxonomy" id="335849"/>
    <lineage>
        <taxon>Eukaryota</taxon>
        <taxon>Fungi</taxon>
        <taxon>Dikarya</taxon>
        <taxon>Ascomycota</taxon>
        <taxon>Pezizomycotina</taxon>
        <taxon>Sordariomycetes</taxon>
        <taxon>Xylariomycetidae</taxon>
        <taxon>Amphisphaeriales</taxon>
        <taxon>Apiosporaceae</taxon>
        <taxon>Apiospora</taxon>
    </lineage>
</organism>
<keyword evidence="7 8" id="KW-0175">Coiled coil</keyword>
<name>A0ABR1RYQ1_9PEZI</name>
<gene>
    <name evidence="10" type="ORF">PG991_006764</name>
</gene>
<feature type="compositionally biased region" description="Low complexity" evidence="9">
    <location>
        <begin position="92"/>
        <end position="101"/>
    </location>
</feature>
<keyword evidence="5 8" id="KW-0963">Cytoplasm</keyword>
<feature type="compositionally biased region" description="Basic and acidic residues" evidence="9">
    <location>
        <begin position="567"/>
        <end position="638"/>
    </location>
</feature>
<feature type="region of interest" description="Disordered" evidence="9">
    <location>
        <begin position="1030"/>
        <end position="1066"/>
    </location>
</feature>
<feature type="compositionally biased region" description="Basic residues" evidence="9">
    <location>
        <begin position="195"/>
        <end position="204"/>
    </location>
</feature>
<evidence type="ECO:0000256" key="2">
    <source>
        <dbReference type="ARBA" id="ARBA00004496"/>
    </source>
</evidence>
<evidence type="ECO:0000256" key="4">
    <source>
        <dbReference type="ARBA" id="ARBA00020733"/>
    </source>
</evidence>
<dbReference type="InterPro" id="IPR025279">
    <property type="entry name" value="NST1"/>
</dbReference>
<evidence type="ECO:0000256" key="5">
    <source>
        <dbReference type="ARBA" id="ARBA00022490"/>
    </source>
</evidence>
<feature type="compositionally biased region" description="Pro residues" evidence="9">
    <location>
        <begin position="1102"/>
        <end position="1116"/>
    </location>
</feature>